<dbReference type="SUPFAM" id="SSF53850">
    <property type="entry name" value="Periplasmic binding protein-like II"/>
    <property type="match status" value="1"/>
</dbReference>
<evidence type="ECO:0000313" key="2">
    <source>
        <dbReference type="EMBL" id="QGR00092.1"/>
    </source>
</evidence>
<dbReference type="AlphaFoldDB" id="A0A6B8RUI9"/>
<accession>A0A6B8RUI9</accession>
<dbReference type="InterPro" id="IPR022627">
    <property type="entry name" value="DUF3502"/>
</dbReference>
<dbReference type="Proteomes" id="UP000426246">
    <property type="component" value="Chromosome"/>
</dbReference>
<dbReference type="InterPro" id="IPR050490">
    <property type="entry name" value="Bact_solute-bd_prot1"/>
</dbReference>
<reference evidence="3" key="1">
    <citation type="submission" date="2018-11" db="EMBL/GenBank/DDBJ databases">
        <title>Complete genome sequence of Paenibacillus sp. ML311-T8.</title>
        <authorList>
            <person name="Nam Y.-D."/>
            <person name="Kang J."/>
            <person name="Chung W.-H."/>
            <person name="Park Y.S."/>
        </authorList>
    </citation>
    <scope>NUCLEOTIDE SEQUENCE [LARGE SCALE GENOMIC DNA]</scope>
    <source>
        <strain evidence="3">ML311-T8</strain>
    </source>
</reference>
<dbReference type="PANTHER" id="PTHR43649:SF17">
    <property type="entry name" value="ABC TRANSPORTER SOLUTE BINDING PROTEIN-SUGAR TRANSPORT"/>
    <property type="match status" value="1"/>
</dbReference>
<sequence length="534" mass="59531">MEGFNVKRRLWKGLLIVMLVVVLAFLLVSCFKSNEPIADLERDKSPAASLFTGDHSKEVKLVGYLLGDEPKGMPDVLDALNVKLKKDINATLELNYINWSDVSSKYSLVLASGEDIDFIFAADWNYYISESTKGAYMPLNPEMLNTYMPRHMKKLSETALKATYINGKSYMIPTSTPDRKVNVALFRKDIMEKAGLKEIKHFSEIEPYLAEAKKSFPNMIPLNLDSQYDLVTPYGHLLNEKVAWPGAPFDSGDPMAQGVLADHEDPNGEIVSMLEEPMLSAQKYAATIMKGWYDKGYISKNPYANKVRSKDNFCEGKSGIAFGNSTDISATMIACKELGIDVFALPMLYPSGKAAQPSSLNNGVAIAANSKNPQRTLEALDLIMEDPAYVYLTYFGIEGKNYIVTADNKLGLPKGVTSQNNTYPPDASGFWFVNKDLFKPMTSWTDSYISLHDKMDSYLEPVLYQDFNFNSENIKSEVANIKSVSTQYAQSIYFGAVDNVDQAFDNLDKMLKIAGIDKVKDEVEKQAAAFITNK</sequence>
<evidence type="ECO:0000313" key="3">
    <source>
        <dbReference type="Proteomes" id="UP000426246"/>
    </source>
</evidence>
<dbReference type="EMBL" id="CP034235">
    <property type="protein sequence ID" value="QGR00092.1"/>
    <property type="molecule type" value="Genomic_DNA"/>
</dbReference>
<name>A0A6B8RUI9_9BACL</name>
<evidence type="ECO:0000259" key="1">
    <source>
        <dbReference type="Pfam" id="PF12010"/>
    </source>
</evidence>
<feature type="domain" description="DUF3502" evidence="1">
    <location>
        <begin position="465"/>
        <end position="531"/>
    </location>
</feature>
<dbReference type="PROSITE" id="PS51257">
    <property type="entry name" value="PROKAR_LIPOPROTEIN"/>
    <property type="match status" value="1"/>
</dbReference>
<gene>
    <name evidence="2" type="ORF">EHS13_14080</name>
</gene>
<keyword evidence="3" id="KW-1185">Reference proteome</keyword>
<dbReference type="Pfam" id="PF12010">
    <property type="entry name" value="DUF3502"/>
    <property type="match status" value="1"/>
</dbReference>
<protein>
    <submittedName>
        <fullName evidence="2">DUF3502 domain-containing protein</fullName>
    </submittedName>
</protein>
<dbReference type="Gene3D" id="3.40.190.10">
    <property type="entry name" value="Periplasmic binding protein-like II"/>
    <property type="match status" value="2"/>
</dbReference>
<dbReference type="OrthoDB" id="1988587at2"/>
<dbReference type="PANTHER" id="PTHR43649">
    <property type="entry name" value="ARABINOSE-BINDING PROTEIN-RELATED"/>
    <property type="match status" value="1"/>
</dbReference>
<organism evidence="2 3">
    <name type="scientific">Paenibacillus psychroresistens</name>
    <dbReference type="NCBI Taxonomy" id="1778678"/>
    <lineage>
        <taxon>Bacteria</taxon>
        <taxon>Bacillati</taxon>
        <taxon>Bacillota</taxon>
        <taxon>Bacilli</taxon>
        <taxon>Bacillales</taxon>
        <taxon>Paenibacillaceae</taxon>
        <taxon>Paenibacillus</taxon>
    </lineage>
</organism>
<proteinExistence type="predicted"/>
<dbReference type="KEGG" id="ppsc:EHS13_14080"/>